<feature type="compositionally biased region" description="Low complexity" evidence="2">
    <location>
        <begin position="1104"/>
        <end position="1120"/>
    </location>
</feature>
<dbReference type="PROSITE" id="PS50826">
    <property type="entry name" value="RUN"/>
    <property type="match status" value="1"/>
</dbReference>
<dbReference type="Pfam" id="PF02759">
    <property type="entry name" value="RUN"/>
    <property type="match status" value="1"/>
</dbReference>
<organism evidence="5 6">
    <name type="scientific">Hyalella azteca</name>
    <name type="common">Amphipod</name>
    <dbReference type="NCBI Taxonomy" id="294128"/>
    <lineage>
        <taxon>Eukaryota</taxon>
        <taxon>Metazoa</taxon>
        <taxon>Ecdysozoa</taxon>
        <taxon>Arthropoda</taxon>
        <taxon>Crustacea</taxon>
        <taxon>Multicrustacea</taxon>
        <taxon>Malacostraca</taxon>
        <taxon>Eumalacostraca</taxon>
        <taxon>Peracarida</taxon>
        <taxon>Amphipoda</taxon>
        <taxon>Senticaudata</taxon>
        <taxon>Talitrida</taxon>
        <taxon>Talitroidea</taxon>
        <taxon>Hyalellidae</taxon>
        <taxon>Hyalella</taxon>
    </lineage>
</organism>
<dbReference type="SUPFAM" id="SSF140741">
    <property type="entry name" value="RUN domain-like"/>
    <property type="match status" value="1"/>
</dbReference>
<evidence type="ECO:0000259" key="4">
    <source>
        <dbReference type="PROSITE" id="PS50826"/>
    </source>
</evidence>
<dbReference type="GeneID" id="108671630"/>
<dbReference type="PROSITE" id="PS50195">
    <property type="entry name" value="PX"/>
    <property type="match status" value="1"/>
</dbReference>
<dbReference type="InterPro" id="IPR004012">
    <property type="entry name" value="Run_dom"/>
</dbReference>
<feature type="region of interest" description="Disordered" evidence="2">
    <location>
        <begin position="439"/>
        <end position="460"/>
    </location>
</feature>
<gene>
    <name evidence="6" type="primary">LOC108671630</name>
</gene>
<feature type="region of interest" description="Disordered" evidence="2">
    <location>
        <begin position="734"/>
        <end position="758"/>
    </location>
</feature>
<feature type="coiled-coil region" evidence="1">
    <location>
        <begin position="1206"/>
        <end position="1261"/>
    </location>
</feature>
<dbReference type="RefSeq" id="XP_018014686.2">
    <property type="nucleotide sequence ID" value="XM_018159197.2"/>
</dbReference>
<keyword evidence="1" id="KW-0175">Coiled coil</keyword>
<dbReference type="SMART" id="SM00593">
    <property type="entry name" value="RUN"/>
    <property type="match status" value="1"/>
</dbReference>
<feature type="region of interest" description="Disordered" evidence="2">
    <location>
        <begin position="604"/>
        <end position="641"/>
    </location>
</feature>
<feature type="compositionally biased region" description="Low complexity" evidence="2">
    <location>
        <begin position="623"/>
        <end position="640"/>
    </location>
</feature>
<dbReference type="InterPro" id="IPR037213">
    <property type="entry name" value="Run_dom_sf"/>
</dbReference>
<dbReference type="OrthoDB" id="93876at2759"/>
<dbReference type="Pfam" id="PF00787">
    <property type="entry name" value="PX"/>
    <property type="match status" value="1"/>
</dbReference>
<dbReference type="CDD" id="cd17689">
    <property type="entry name" value="RUN_SNX29"/>
    <property type="match status" value="1"/>
</dbReference>
<feature type="compositionally biased region" description="Polar residues" evidence="2">
    <location>
        <begin position="274"/>
        <end position="285"/>
    </location>
</feature>
<dbReference type="InterPro" id="IPR047329">
    <property type="entry name" value="RUN_SNX29"/>
</dbReference>
<dbReference type="PANTHER" id="PTHR47194:SF3">
    <property type="entry name" value="SORTING NEXIN 29"/>
    <property type="match status" value="1"/>
</dbReference>
<dbReference type="InterPro" id="IPR036871">
    <property type="entry name" value="PX_dom_sf"/>
</dbReference>
<keyword evidence="5" id="KW-1185">Reference proteome</keyword>
<evidence type="ECO:0000256" key="2">
    <source>
        <dbReference type="SAM" id="MobiDB-lite"/>
    </source>
</evidence>
<name>A0A8B7NND9_HYAAZ</name>
<dbReference type="Gene3D" id="3.30.1520.10">
    <property type="entry name" value="Phox-like domain"/>
    <property type="match status" value="1"/>
</dbReference>
<dbReference type="SUPFAM" id="SSF64268">
    <property type="entry name" value="PX domain"/>
    <property type="match status" value="1"/>
</dbReference>
<feature type="compositionally biased region" description="Low complexity" evidence="2">
    <location>
        <begin position="1133"/>
        <end position="1150"/>
    </location>
</feature>
<feature type="region of interest" description="Disordered" evidence="2">
    <location>
        <begin position="1104"/>
        <end position="1158"/>
    </location>
</feature>
<evidence type="ECO:0000256" key="1">
    <source>
        <dbReference type="SAM" id="Coils"/>
    </source>
</evidence>
<dbReference type="KEGG" id="hazt:108671630"/>
<dbReference type="GO" id="GO:0035091">
    <property type="term" value="F:phosphatidylinositol binding"/>
    <property type="evidence" value="ECO:0007669"/>
    <property type="project" value="InterPro"/>
</dbReference>
<feature type="domain" description="RUN" evidence="4">
    <location>
        <begin position="33"/>
        <end position="195"/>
    </location>
</feature>
<dbReference type="PANTHER" id="PTHR47194">
    <property type="entry name" value="SORTING NEXIN-29-RELATED"/>
    <property type="match status" value="1"/>
</dbReference>
<accession>A0A8B7NND9</accession>
<feature type="region of interest" description="Disordered" evidence="2">
    <location>
        <begin position="247"/>
        <end position="294"/>
    </location>
</feature>
<protein>
    <submittedName>
        <fullName evidence="6">Uncharacterized protein LOC108671630</fullName>
    </submittedName>
</protein>
<dbReference type="InterPro" id="IPR001683">
    <property type="entry name" value="PX_dom"/>
</dbReference>
<feature type="region of interest" description="Disordered" evidence="2">
    <location>
        <begin position="997"/>
        <end position="1021"/>
    </location>
</feature>
<sequence>MDFSSQKDLLLKEFLGSVKACQAKYGSKQELATEADPRVCSVCSSVEQFLCHGIKLSNSTGPSDSSVSAIRQVTEYVSSGLQLSFGSSSDSSASLLPHAVAWTFISSQLTAHEASRFLRLRHVACATGRLRAWIRSALNEHSMERYLRILLSNTLSLEKHYEPWAFLRDSSKVAELPQLAQGLGKIFFALIIDKANICKDTGCSEHRSSRSSADLSLHSGRSVHLVAALPRSKSQDKGLSAVVQRRELKRRKKKAPSQLVSFDEDPSINPARCHSSTDAGSTKSQDSLDRHESPLWVQSAPTTCLNSPALSGGSATPYADTIDQLMACSDDAFSHPAGLDVALDAAALLEETSGVVSCTESVAGVTSSNESAAGVTSSTKSAPGVASSREFAAGVSSRVKTAAESNFSVTCTTKFAAESDAGVTRSNESAADVTSIRKDVGEVDNQKKSPSGDGNCDGKVDKDGNCDGKVDKDGNYDRKVDKDGKCDGKADKDADCNFNSKQSAIKCVDLEKILCAPVFRCENSGESQVNLSIFPKHERVAVSSASIQSSENCIQNLESPAVLEVAGCKNSLDHVVSNLPVDDHSSTLKSGSKLFNCSHPRQEMDESPIQTCDDLSPESKQTSCTNLSDISSTSSLSRKSPNQLNYCTTFGLTNDNQRGNSSGAKCDSRLSELHNEDMNVNCAENSFLTSSSNSRASVRPDILNVIHGEDTSHGPRDRSTTVEKQHFNKTAFLGQPWSERSSVKPTCEDDSGTNRASNDRMISNERVCLYSVPTSALSYPPKLLESSQICATVNNTCGVDTSTDPMSRSYVKSISQDSERGGGCYNDVLEELLNAYCPAPPYSSQPFSSIPKARDGYSAQILPTTDDVYYSSDRSLQRNLETFYPSVDILLDNRGLPSVGVTRDSSQSMSGVDLGCRATKSNPDSSITMSVSGPNHLLSKRNDLSTIETPQKTLCINSHTSTESCNHRLEHTSVKNSENESCLHGEIRVGLETFPTASEEEQEEHDLSSSHHPNVTSTSISRASSTAINAFKTSIDAAKPAEESSLQTSISVTSNSTVPLIAKGSNIPVQLSRNRTISPNTATILDQSSNTTQVLPFSSSKITIKSSSSSVPSSTADRSSLGTRKTHNNCNRSEGSSSDLDLGSHKSSLSNLSDGSAFSSDAEASKSELLNKRVTASASAAAEPPLATVESVSAVVTTSSFSTLSIEELRTAILDLSQRREACEKRRRSAEERAEAAEAESEELKKELSEMKSKAEACSLEATLREEALKRENGLLRKQLGKYISAVQLLKRKPDDDTAANTTVADVANVAAGTSVAAGTYVAAGASVADELVVGAELRPQLALPPPPKYRDYHAEAEAYENKLIQVAEMHGELFEFSERLQKIIRVREAQIASLRRELVSLRGPLPDHPSLEAHLQGPLPDHPSLDVYQVSSDQHHVYQVSSDQHHVYQVSSDQHRVYQVSSDQHHVYQVYVRIVDDEWTIYRRFAHFHELQRRLQKTYPAVRRIPFPSRKPFGYKDDSVVSARRSQLQEFLRRVVNLLLTCCPQLAASPDKTTLTALLPFLAENITNNVTATSRPLQPQYSGL</sequence>
<evidence type="ECO:0000313" key="5">
    <source>
        <dbReference type="Proteomes" id="UP000694843"/>
    </source>
</evidence>
<feature type="domain" description="PX" evidence="3">
    <location>
        <begin position="1447"/>
        <end position="1570"/>
    </location>
</feature>
<dbReference type="Proteomes" id="UP000694843">
    <property type="component" value="Unplaced"/>
</dbReference>
<evidence type="ECO:0000313" key="6">
    <source>
        <dbReference type="RefSeq" id="XP_018014686.2"/>
    </source>
</evidence>
<dbReference type="Gene3D" id="1.20.58.900">
    <property type="match status" value="1"/>
</dbReference>
<proteinExistence type="predicted"/>
<dbReference type="SMART" id="SM00312">
    <property type="entry name" value="PX"/>
    <property type="match status" value="1"/>
</dbReference>
<reference evidence="6" key="1">
    <citation type="submission" date="2025-08" db="UniProtKB">
        <authorList>
            <consortium name="RefSeq"/>
        </authorList>
    </citation>
    <scope>IDENTIFICATION</scope>
    <source>
        <tissue evidence="6">Whole organism</tissue>
    </source>
</reference>
<evidence type="ECO:0000259" key="3">
    <source>
        <dbReference type="PROSITE" id="PS50195"/>
    </source>
</evidence>